<feature type="compositionally biased region" description="Polar residues" evidence="1">
    <location>
        <begin position="113"/>
        <end position="128"/>
    </location>
</feature>
<feature type="region of interest" description="Disordered" evidence="1">
    <location>
        <begin position="103"/>
        <end position="139"/>
    </location>
</feature>
<reference evidence="3" key="1">
    <citation type="journal article" date="2016" name="Genome Announc.">
        <title>Draft genome sequence of Aspergillus niger strain An76.</title>
        <authorList>
            <person name="Gong W."/>
            <person name="Cheng Z."/>
            <person name="Zhang H."/>
            <person name="Liu L."/>
            <person name="Gao P."/>
            <person name="Wang L."/>
        </authorList>
    </citation>
    <scope>NUCLEOTIDE SEQUENCE [LARGE SCALE GENOMIC DNA]</scope>
    <source>
        <strain evidence="3">An76</strain>
    </source>
</reference>
<dbReference type="VEuPathDB" id="FungiDB:ATCC64974_9850"/>
<dbReference type="VEuPathDB" id="FungiDB:M747DRAFT_359458"/>
<dbReference type="AlphaFoldDB" id="A0A100IMR6"/>
<dbReference type="OMA" id="WFLHSSP"/>
<dbReference type="EMBL" id="BCMY01000010">
    <property type="protein sequence ID" value="GAQ43706.1"/>
    <property type="molecule type" value="Genomic_DNA"/>
</dbReference>
<evidence type="ECO:0000313" key="3">
    <source>
        <dbReference type="Proteomes" id="UP000068243"/>
    </source>
</evidence>
<evidence type="ECO:0000313" key="2">
    <source>
        <dbReference type="EMBL" id="GAQ43706.1"/>
    </source>
</evidence>
<accession>A0A100IMR6</accession>
<organism evidence="2 3">
    <name type="scientific">Aspergillus niger</name>
    <dbReference type="NCBI Taxonomy" id="5061"/>
    <lineage>
        <taxon>Eukaryota</taxon>
        <taxon>Fungi</taxon>
        <taxon>Dikarya</taxon>
        <taxon>Ascomycota</taxon>
        <taxon>Pezizomycotina</taxon>
        <taxon>Eurotiomycetes</taxon>
        <taxon>Eurotiomycetidae</taxon>
        <taxon>Eurotiales</taxon>
        <taxon>Aspergillaceae</taxon>
        <taxon>Aspergillus</taxon>
        <taxon>Aspergillus subgen. Circumdati</taxon>
    </lineage>
</organism>
<dbReference type="VEuPathDB" id="FungiDB:An09g03910"/>
<dbReference type="Proteomes" id="UP000068243">
    <property type="component" value="Unassembled WGS sequence"/>
</dbReference>
<dbReference type="VEuPathDB" id="FungiDB:ASPNIDRAFT2_1169591"/>
<gene>
    <name evidence="2" type="ORF">ABL_06367</name>
</gene>
<name>A0A100IMR6_ASPNG</name>
<comment type="caution">
    <text evidence="2">The sequence shown here is derived from an EMBL/GenBank/DDBJ whole genome shotgun (WGS) entry which is preliminary data.</text>
</comment>
<feature type="compositionally biased region" description="Basic and acidic residues" evidence="1">
    <location>
        <begin position="103"/>
        <end position="112"/>
    </location>
</feature>
<evidence type="ECO:0000256" key="1">
    <source>
        <dbReference type="SAM" id="MobiDB-lite"/>
    </source>
</evidence>
<proteinExistence type="predicted"/>
<sequence length="162" mass="18777">MNSIHPTKEEKLYREAYEEITWFLHSSPKVKSIAIDRYVDLHSMYQRQPDKHQEAAKCALIVYRLTDFSDDFKWKVSFKSIEEQHVFLRLLHLDDTNEGYKRLASEKDKAKNEGSSSRSRATPLSEKNATPAGRNKKQLDVNAALQSDFDLMADRIEKKVSG</sequence>
<protein>
    <submittedName>
        <fullName evidence="2">Uncharacterized protein</fullName>
    </submittedName>
</protein>
<dbReference type="OrthoDB" id="4496063at2759"/>